<feature type="domain" description="N-acetyltransferase" evidence="1">
    <location>
        <begin position="145"/>
        <end position="272"/>
    </location>
</feature>
<dbReference type="Proteomes" id="UP000198953">
    <property type="component" value="Unassembled WGS sequence"/>
</dbReference>
<name>A0A1H7IMD2_9ACTN</name>
<dbReference type="STRING" id="46177.SAMN05660976_00864"/>
<protein>
    <submittedName>
        <fullName evidence="2">FR47-like protein</fullName>
    </submittedName>
</protein>
<organism evidence="2 3">
    <name type="scientific">Nonomuraea pusilla</name>
    <dbReference type="NCBI Taxonomy" id="46177"/>
    <lineage>
        <taxon>Bacteria</taxon>
        <taxon>Bacillati</taxon>
        <taxon>Actinomycetota</taxon>
        <taxon>Actinomycetes</taxon>
        <taxon>Streptosporangiales</taxon>
        <taxon>Streptosporangiaceae</taxon>
        <taxon>Nonomuraea</taxon>
    </lineage>
</organism>
<dbReference type="RefSeq" id="WP_218153868.1">
    <property type="nucleotide sequence ID" value="NZ_FOBF01000002.1"/>
</dbReference>
<evidence type="ECO:0000313" key="3">
    <source>
        <dbReference type="Proteomes" id="UP000198953"/>
    </source>
</evidence>
<dbReference type="InterPro" id="IPR016181">
    <property type="entry name" value="Acyl_CoA_acyltransferase"/>
</dbReference>
<dbReference type="PROSITE" id="PS51186">
    <property type="entry name" value="GNAT"/>
    <property type="match status" value="1"/>
</dbReference>
<gene>
    <name evidence="2" type="ORF">SAMN05660976_00864</name>
</gene>
<dbReference type="InterPro" id="IPR013653">
    <property type="entry name" value="GCN5-like_dom"/>
</dbReference>
<keyword evidence="3" id="KW-1185">Reference proteome</keyword>
<proteinExistence type="predicted"/>
<evidence type="ECO:0000313" key="2">
    <source>
        <dbReference type="EMBL" id="SEK63649.1"/>
    </source>
</evidence>
<dbReference type="InterPro" id="IPR000182">
    <property type="entry name" value="GNAT_dom"/>
</dbReference>
<evidence type="ECO:0000259" key="1">
    <source>
        <dbReference type="PROSITE" id="PS51186"/>
    </source>
</evidence>
<dbReference type="EMBL" id="FOBF01000002">
    <property type="protein sequence ID" value="SEK63649.1"/>
    <property type="molecule type" value="Genomic_DNA"/>
</dbReference>
<accession>A0A1H7IMD2</accession>
<sequence>MTGGLLTSGPRELRDLEEVRVACGDDDLVMWTAQDLRGGARAWAMGDAVVAACPEVSRRDRVAVWGGVACAAVLLRHALAELGPHYRPFGEAELVRDVVAEVEGLEVAGGFSWMTLDGPPARALALDAAPDGQDGPGGPAGASGEAVRWLGPEAHGEVAALLAAGAPESYAVPGAPGVRRWAGVRAGGTLAAVAADAWSAPTVGLLAGVATAAALRGRGLAGRVCRWVAARLVAEHGRAALMVDDDNPAAVAVYERIGFRRRRVLAAYVPGT</sequence>
<dbReference type="SUPFAM" id="SSF55729">
    <property type="entry name" value="Acyl-CoA N-acyltransferases (Nat)"/>
    <property type="match status" value="1"/>
</dbReference>
<dbReference type="AlphaFoldDB" id="A0A1H7IMD2"/>
<dbReference type="Gene3D" id="3.40.630.30">
    <property type="match status" value="1"/>
</dbReference>
<dbReference type="Pfam" id="PF08445">
    <property type="entry name" value="FR47"/>
    <property type="match status" value="1"/>
</dbReference>
<reference evidence="2 3" key="1">
    <citation type="submission" date="2016-10" db="EMBL/GenBank/DDBJ databases">
        <authorList>
            <person name="de Groot N.N."/>
        </authorList>
    </citation>
    <scope>NUCLEOTIDE SEQUENCE [LARGE SCALE GENOMIC DNA]</scope>
    <source>
        <strain evidence="2 3">DSM 43357</strain>
    </source>
</reference>
<dbReference type="GO" id="GO:0016747">
    <property type="term" value="F:acyltransferase activity, transferring groups other than amino-acyl groups"/>
    <property type="evidence" value="ECO:0007669"/>
    <property type="project" value="InterPro"/>
</dbReference>